<dbReference type="PROSITE" id="PS50893">
    <property type="entry name" value="ABC_TRANSPORTER_2"/>
    <property type="match status" value="1"/>
</dbReference>
<evidence type="ECO:0000256" key="3">
    <source>
        <dbReference type="ARBA" id="ARBA00022741"/>
    </source>
</evidence>
<dbReference type="CDD" id="cd03220">
    <property type="entry name" value="ABC_KpsT_Wzt"/>
    <property type="match status" value="1"/>
</dbReference>
<evidence type="ECO:0000259" key="5">
    <source>
        <dbReference type="PROSITE" id="PS50893"/>
    </source>
</evidence>
<dbReference type="InterPro" id="IPR017871">
    <property type="entry name" value="ABC_transporter-like_CS"/>
</dbReference>
<keyword evidence="7" id="KW-1185">Reference proteome</keyword>
<dbReference type="InterPro" id="IPR050683">
    <property type="entry name" value="Bact_Polysacc_Export_ATP-bd"/>
</dbReference>
<dbReference type="InterPro" id="IPR027417">
    <property type="entry name" value="P-loop_NTPase"/>
</dbReference>
<gene>
    <name evidence="6" type="ORF">SNE34_09080</name>
</gene>
<dbReference type="PANTHER" id="PTHR46743:SF2">
    <property type="entry name" value="TEICHOIC ACIDS EXPORT ATP-BINDING PROTEIN TAGH"/>
    <property type="match status" value="1"/>
</dbReference>
<evidence type="ECO:0000313" key="7">
    <source>
        <dbReference type="Proteomes" id="UP001355056"/>
    </source>
</evidence>
<reference evidence="6 7" key="1">
    <citation type="journal article" date="2016" name="Int. J. Syst. Evol. Microbiol.">
        <title>Lysobacter erysipheiresistens sp. nov., an antagonist of powdery mildew, isolated from tobacco-cultivated soil.</title>
        <authorList>
            <person name="Xie B."/>
            <person name="Li T."/>
            <person name="Lin X."/>
            <person name="Wang C.J."/>
            <person name="Chen Y.J."/>
            <person name="Liu W.J."/>
            <person name="Zhao Z.W."/>
        </authorList>
    </citation>
    <scope>NUCLEOTIDE SEQUENCE [LARGE SCALE GENOMIC DNA]</scope>
    <source>
        <strain evidence="6 7">RS-LYSO-3</strain>
    </source>
</reference>
<organism evidence="6 7">
    <name type="scientific">Novilysobacter erysipheiresistens</name>
    <dbReference type="NCBI Taxonomy" id="1749332"/>
    <lineage>
        <taxon>Bacteria</taxon>
        <taxon>Pseudomonadati</taxon>
        <taxon>Pseudomonadota</taxon>
        <taxon>Gammaproteobacteria</taxon>
        <taxon>Lysobacterales</taxon>
        <taxon>Lysobacteraceae</taxon>
        <taxon>Novilysobacter</taxon>
    </lineage>
</organism>
<keyword evidence="2" id="KW-0813">Transport</keyword>
<dbReference type="SUPFAM" id="SSF52540">
    <property type="entry name" value="P-loop containing nucleoside triphosphate hydrolases"/>
    <property type="match status" value="1"/>
</dbReference>
<protein>
    <submittedName>
        <fullName evidence="6">ATP-binding cassette domain-containing protein</fullName>
    </submittedName>
</protein>
<feature type="domain" description="ABC transporter" evidence="5">
    <location>
        <begin position="31"/>
        <end position="245"/>
    </location>
</feature>
<accession>A0ABU7YZ18</accession>
<dbReference type="GO" id="GO:0005524">
    <property type="term" value="F:ATP binding"/>
    <property type="evidence" value="ECO:0007669"/>
    <property type="project" value="UniProtKB-KW"/>
</dbReference>
<dbReference type="RefSeq" id="WP_332616665.1">
    <property type="nucleotide sequence ID" value="NZ_JAXGFP010000004.1"/>
</dbReference>
<comment type="similarity">
    <text evidence="1">Belongs to the ABC transporter superfamily.</text>
</comment>
<evidence type="ECO:0000256" key="2">
    <source>
        <dbReference type="ARBA" id="ARBA00022448"/>
    </source>
</evidence>
<dbReference type="Pfam" id="PF00005">
    <property type="entry name" value="ABC_tran"/>
    <property type="match status" value="1"/>
</dbReference>
<sequence>MTAHLRATGVGLCVPHYVQRARNHKSWFGTLLGASTARPERVFRTILEDVSFEATEGDRVALIGRNGAGKSSLLRVLTGAYPPTTGRLEVEGRRQALLNISLGFSGEATVEENILLRGTAMGLPADRIRELTRDILEFSGLNDAAQHRLRTLSAGQRMRLGFAVSTAAEGDIMLLDEWLGAGDMQFIRKARARMNDRVKGSRIVILATHNLEIARRVCNKGVVLENGRVAFAGGVIESILEYRKLCR</sequence>
<dbReference type="InterPro" id="IPR003439">
    <property type="entry name" value="ABC_transporter-like_ATP-bd"/>
</dbReference>
<evidence type="ECO:0000256" key="1">
    <source>
        <dbReference type="ARBA" id="ARBA00005417"/>
    </source>
</evidence>
<dbReference type="InterPro" id="IPR003593">
    <property type="entry name" value="AAA+_ATPase"/>
</dbReference>
<dbReference type="InterPro" id="IPR015860">
    <property type="entry name" value="ABC_transpr_TagH-like"/>
</dbReference>
<dbReference type="PANTHER" id="PTHR46743">
    <property type="entry name" value="TEICHOIC ACIDS EXPORT ATP-BINDING PROTEIN TAGH"/>
    <property type="match status" value="1"/>
</dbReference>
<dbReference type="Gene3D" id="3.40.50.300">
    <property type="entry name" value="P-loop containing nucleotide triphosphate hydrolases"/>
    <property type="match status" value="1"/>
</dbReference>
<dbReference type="EMBL" id="JAXGFP010000004">
    <property type="protein sequence ID" value="MEG3184162.1"/>
    <property type="molecule type" value="Genomic_DNA"/>
</dbReference>
<dbReference type="Proteomes" id="UP001355056">
    <property type="component" value="Unassembled WGS sequence"/>
</dbReference>
<name>A0ABU7YZ18_9GAMM</name>
<comment type="caution">
    <text evidence="6">The sequence shown here is derived from an EMBL/GenBank/DDBJ whole genome shotgun (WGS) entry which is preliminary data.</text>
</comment>
<keyword evidence="3" id="KW-0547">Nucleotide-binding</keyword>
<proteinExistence type="inferred from homology"/>
<dbReference type="SMART" id="SM00382">
    <property type="entry name" value="AAA"/>
    <property type="match status" value="1"/>
</dbReference>
<dbReference type="PROSITE" id="PS00211">
    <property type="entry name" value="ABC_TRANSPORTER_1"/>
    <property type="match status" value="1"/>
</dbReference>
<keyword evidence="4 6" id="KW-0067">ATP-binding</keyword>
<evidence type="ECO:0000256" key="4">
    <source>
        <dbReference type="ARBA" id="ARBA00022840"/>
    </source>
</evidence>
<evidence type="ECO:0000313" key="6">
    <source>
        <dbReference type="EMBL" id="MEG3184162.1"/>
    </source>
</evidence>